<dbReference type="EMBL" id="CAJVQA010002455">
    <property type="protein sequence ID" value="CAG8547826.1"/>
    <property type="molecule type" value="Genomic_DNA"/>
</dbReference>
<dbReference type="CDD" id="cd18793">
    <property type="entry name" value="SF2_C_SNF"/>
    <property type="match status" value="1"/>
</dbReference>
<dbReference type="OrthoDB" id="5857104at2759"/>
<dbReference type="InterPro" id="IPR014001">
    <property type="entry name" value="Helicase_ATP-bd"/>
</dbReference>
<dbReference type="Gene3D" id="3.40.50.300">
    <property type="entry name" value="P-loop containing nucleotide triphosphate hydrolases"/>
    <property type="match status" value="1"/>
</dbReference>
<dbReference type="Gene3D" id="3.40.50.10810">
    <property type="entry name" value="Tandem AAA-ATPase domain"/>
    <property type="match status" value="1"/>
</dbReference>
<name>A0A9N9AZ30_9GLOM</name>
<protein>
    <submittedName>
        <fullName evidence="7">9851_t:CDS:1</fullName>
    </submittedName>
</protein>
<organism evidence="7 8">
    <name type="scientific">Cetraspora pellucida</name>
    <dbReference type="NCBI Taxonomy" id="1433469"/>
    <lineage>
        <taxon>Eukaryota</taxon>
        <taxon>Fungi</taxon>
        <taxon>Fungi incertae sedis</taxon>
        <taxon>Mucoromycota</taxon>
        <taxon>Glomeromycotina</taxon>
        <taxon>Glomeromycetes</taxon>
        <taxon>Diversisporales</taxon>
        <taxon>Gigasporaceae</taxon>
        <taxon>Cetraspora</taxon>
    </lineage>
</organism>
<sequence length="518" mass="60113">MHKNGSVEEAENNVEIEEIEETKSNSEQTISRGGFSGADCQEAAFDVNYVPSKERINALKNNAEEVYLKLIDQVKDTRITHLLRQTDTYLESLTQAVVDQQNYHRRLNKGKGKLVDSTDHTDVKKIDYYAVAHRIQENVEQPNILIGGLLKDYQIKGLQWMVSLYNNHLNGILADEMGLEKTIQTISLIMYLIEKKKQNGPFLTIVPLSTMTNWQMGFEKWSLKDYVNIKAHRLNESPYKENIYVAWIFMPSYEECHSRLSLVLSKEYNFRYRLKLTGTPLRMVNTPFANAGGQDKIALNEEESCVKTFSPSHLKKDIESEFPDKVERVIEMTAIMDIMEDYLNWRHYRFLRLDGNIKAEERTRLLKDLMHCILFFFSAHVLEDVGGLELNLQSVDIVIIFDSDWNLHQDLQVQDRVHRIGQTNEVRILRLISQNSIEETVLARTQYKLDIDGKVIQAGKFDQKSTPQAYLFILKKKLVLENKKLSKMNKDSLEQIKNLLNQVNYLAGTIRNQSKEKI</sequence>
<dbReference type="InterPro" id="IPR001650">
    <property type="entry name" value="Helicase_C-like"/>
</dbReference>
<dbReference type="SMART" id="SM00490">
    <property type="entry name" value="HELICc"/>
    <property type="match status" value="1"/>
</dbReference>
<keyword evidence="8" id="KW-1185">Reference proteome</keyword>
<dbReference type="PROSITE" id="PS51192">
    <property type="entry name" value="HELICASE_ATP_BIND_1"/>
    <property type="match status" value="1"/>
</dbReference>
<dbReference type="Pfam" id="PF00176">
    <property type="entry name" value="SNF2-rel_dom"/>
    <property type="match status" value="1"/>
</dbReference>
<accession>A0A9N9AZ30</accession>
<feature type="compositionally biased region" description="Acidic residues" evidence="4">
    <location>
        <begin position="8"/>
        <end position="20"/>
    </location>
</feature>
<evidence type="ECO:0000256" key="1">
    <source>
        <dbReference type="ARBA" id="ARBA00022741"/>
    </source>
</evidence>
<reference evidence="7" key="1">
    <citation type="submission" date="2021-06" db="EMBL/GenBank/DDBJ databases">
        <authorList>
            <person name="Kallberg Y."/>
            <person name="Tangrot J."/>
            <person name="Rosling A."/>
        </authorList>
    </citation>
    <scope>NUCLEOTIDE SEQUENCE</scope>
    <source>
        <strain evidence="7">FL966</strain>
    </source>
</reference>
<feature type="region of interest" description="Disordered" evidence="4">
    <location>
        <begin position="1"/>
        <end position="33"/>
    </location>
</feature>
<dbReference type="SMART" id="SM00487">
    <property type="entry name" value="DEXDc"/>
    <property type="match status" value="1"/>
</dbReference>
<dbReference type="Proteomes" id="UP000789759">
    <property type="component" value="Unassembled WGS sequence"/>
</dbReference>
<dbReference type="InterPro" id="IPR038718">
    <property type="entry name" value="SNF2-like_sf"/>
</dbReference>
<dbReference type="InterPro" id="IPR027417">
    <property type="entry name" value="P-loop_NTPase"/>
</dbReference>
<evidence type="ECO:0000259" key="5">
    <source>
        <dbReference type="PROSITE" id="PS51192"/>
    </source>
</evidence>
<evidence type="ECO:0000259" key="6">
    <source>
        <dbReference type="PROSITE" id="PS51194"/>
    </source>
</evidence>
<dbReference type="GO" id="GO:0016787">
    <property type="term" value="F:hydrolase activity"/>
    <property type="evidence" value="ECO:0007669"/>
    <property type="project" value="UniProtKB-KW"/>
</dbReference>
<comment type="caution">
    <text evidence="7">The sequence shown here is derived from an EMBL/GenBank/DDBJ whole genome shotgun (WGS) entry which is preliminary data.</text>
</comment>
<gene>
    <name evidence="7" type="ORF">CPELLU_LOCUS4604</name>
</gene>
<feature type="domain" description="Helicase C-terminal" evidence="6">
    <location>
        <begin position="313"/>
        <end position="472"/>
    </location>
</feature>
<dbReference type="InterPro" id="IPR049730">
    <property type="entry name" value="SNF2/RAD54-like_C"/>
</dbReference>
<dbReference type="PANTHER" id="PTHR10799">
    <property type="entry name" value="SNF2/RAD54 HELICASE FAMILY"/>
    <property type="match status" value="1"/>
</dbReference>
<evidence type="ECO:0000313" key="8">
    <source>
        <dbReference type="Proteomes" id="UP000789759"/>
    </source>
</evidence>
<keyword evidence="2" id="KW-0378">Hydrolase</keyword>
<dbReference type="Pfam" id="PF00271">
    <property type="entry name" value="Helicase_C"/>
    <property type="match status" value="1"/>
</dbReference>
<proteinExistence type="predicted"/>
<dbReference type="PROSITE" id="PS51194">
    <property type="entry name" value="HELICASE_CTER"/>
    <property type="match status" value="1"/>
</dbReference>
<evidence type="ECO:0000256" key="2">
    <source>
        <dbReference type="ARBA" id="ARBA00022801"/>
    </source>
</evidence>
<keyword evidence="3" id="KW-0067">ATP-binding</keyword>
<evidence type="ECO:0000256" key="3">
    <source>
        <dbReference type="ARBA" id="ARBA00022840"/>
    </source>
</evidence>
<feature type="domain" description="Helicase ATP-binding" evidence="5">
    <location>
        <begin position="162"/>
        <end position="298"/>
    </location>
</feature>
<evidence type="ECO:0000256" key="4">
    <source>
        <dbReference type="SAM" id="MobiDB-lite"/>
    </source>
</evidence>
<dbReference type="AlphaFoldDB" id="A0A9N9AZ30"/>
<evidence type="ECO:0000313" key="7">
    <source>
        <dbReference type="EMBL" id="CAG8547826.1"/>
    </source>
</evidence>
<dbReference type="InterPro" id="IPR000330">
    <property type="entry name" value="SNF2_N"/>
</dbReference>
<dbReference type="GO" id="GO:0005524">
    <property type="term" value="F:ATP binding"/>
    <property type="evidence" value="ECO:0007669"/>
    <property type="project" value="InterPro"/>
</dbReference>
<dbReference type="SUPFAM" id="SSF52540">
    <property type="entry name" value="P-loop containing nucleoside triphosphate hydrolases"/>
    <property type="match status" value="2"/>
</dbReference>
<keyword evidence="1" id="KW-0547">Nucleotide-binding</keyword>